<evidence type="ECO:0000256" key="1">
    <source>
        <dbReference type="SAM" id="Coils"/>
    </source>
</evidence>
<gene>
    <name evidence="2" type="ORF">FNYG_02650</name>
</gene>
<dbReference type="Proteomes" id="UP000236664">
    <property type="component" value="Unassembled WGS sequence"/>
</dbReference>
<dbReference type="AlphaFoldDB" id="A0A2K0WNV8"/>
<dbReference type="OrthoDB" id="3597832at2759"/>
<sequence>MSFASPWESMLAQMGQDGLRLVQAIPAMQANAVFAAAGGPFQDLVRRLEVFKQKVATQDAFLRSGVKENFSMAINRLEVALLQLYKLAVFIRGESGGDDIQKMAVLEQCSRAFSDCQAASQTGFDQVQSIYSQAASLNAEEFQQLQREVERASEQTKMDWENGRRQMERYQEDVARYSRQLEDASNAFREAHDNARDIGNDVGRVFFPFGGAFGDMENNQRRVEEARHRVNAAQDQLQNAHHALMQVVSQQNELNMRRAAIEQVGQQLPVLQATADALNKQSAALLAGFTELREKATQLALLMNDMRNVARDTGAQSWDKDRFAEGILRLCQMALIDGRVCDEVESITNEISSGYSSQVPDSVADLLAKVGQLARDVAQKSISG</sequence>
<evidence type="ECO:0000313" key="3">
    <source>
        <dbReference type="Proteomes" id="UP000236664"/>
    </source>
</evidence>
<keyword evidence="3" id="KW-1185">Reference proteome</keyword>
<reference evidence="2 3" key="1">
    <citation type="submission" date="2017-06" db="EMBL/GenBank/DDBJ databases">
        <title>Genome of Fusarium nygamai isolate CS10214.</title>
        <authorList>
            <person name="Gardiner D.M."/>
            <person name="Obanor F."/>
            <person name="Kazan K."/>
        </authorList>
    </citation>
    <scope>NUCLEOTIDE SEQUENCE [LARGE SCALE GENOMIC DNA]</scope>
    <source>
        <strain evidence="2 3">CS10214</strain>
    </source>
</reference>
<proteinExistence type="predicted"/>
<dbReference type="EMBL" id="MTQA01000047">
    <property type="protein sequence ID" value="PNP83962.1"/>
    <property type="molecule type" value="Genomic_DNA"/>
</dbReference>
<accession>A0A2K0WNV8</accession>
<name>A0A2K0WNV8_GIBNY</name>
<comment type="caution">
    <text evidence="2">The sequence shown here is derived from an EMBL/GenBank/DDBJ whole genome shotgun (WGS) entry which is preliminary data.</text>
</comment>
<keyword evidence="1" id="KW-0175">Coiled coil</keyword>
<feature type="coiled-coil region" evidence="1">
    <location>
        <begin position="135"/>
        <end position="243"/>
    </location>
</feature>
<protein>
    <submittedName>
        <fullName evidence="2">Uncharacterized protein</fullName>
    </submittedName>
</protein>
<organism evidence="2 3">
    <name type="scientific">Gibberella nygamai</name>
    <name type="common">Bean root rot disease fungus</name>
    <name type="synonym">Fusarium nygamai</name>
    <dbReference type="NCBI Taxonomy" id="42673"/>
    <lineage>
        <taxon>Eukaryota</taxon>
        <taxon>Fungi</taxon>
        <taxon>Dikarya</taxon>
        <taxon>Ascomycota</taxon>
        <taxon>Pezizomycotina</taxon>
        <taxon>Sordariomycetes</taxon>
        <taxon>Hypocreomycetidae</taxon>
        <taxon>Hypocreales</taxon>
        <taxon>Nectriaceae</taxon>
        <taxon>Fusarium</taxon>
        <taxon>Fusarium fujikuroi species complex</taxon>
    </lineage>
</organism>
<evidence type="ECO:0000313" key="2">
    <source>
        <dbReference type="EMBL" id="PNP83962.1"/>
    </source>
</evidence>